<dbReference type="EMBL" id="LT629755">
    <property type="protein sequence ID" value="SDT29422.1"/>
    <property type="molecule type" value="Genomic_DNA"/>
</dbReference>
<evidence type="ECO:0000256" key="2">
    <source>
        <dbReference type="ARBA" id="ARBA00022692"/>
    </source>
</evidence>
<reference evidence="8" key="1">
    <citation type="submission" date="2016-10" db="EMBL/GenBank/DDBJ databases">
        <authorList>
            <person name="Varghese N."/>
            <person name="Submissions S."/>
        </authorList>
    </citation>
    <scope>NUCLEOTIDE SEQUENCE [LARGE SCALE GENOMIC DNA]</scope>
    <source>
        <strain evidence="8">CPCC 202695</strain>
    </source>
</reference>
<evidence type="ECO:0000259" key="6">
    <source>
        <dbReference type="Pfam" id="PF04932"/>
    </source>
</evidence>
<dbReference type="GO" id="GO:0016020">
    <property type="term" value="C:membrane"/>
    <property type="evidence" value="ECO:0007669"/>
    <property type="project" value="UniProtKB-SubCell"/>
</dbReference>
<feature type="transmembrane region" description="Helical" evidence="5">
    <location>
        <begin position="356"/>
        <end position="380"/>
    </location>
</feature>
<feature type="transmembrane region" description="Helical" evidence="5">
    <location>
        <begin position="173"/>
        <end position="197"/>
    </location>
</feature>
<comment type="subcellular location">
    <subcellularLocation>
        <location evidence="1">Membrane</location>
        <topology evidence="1">Multi-pass membrane protein</topology>
    </subcellularLocation>
</comment>
<feature type="transmembrane region" description="Helical" evidence="5">
    <location>
        <begin position="148"/>
        <end position="166"/>
    </location>
</feature>
<evidence type="ECO:0000256" key="3">
    <source>
        <dbReference type="ARBA" id="ARBA00022989"/>
    </source>
</evidence>
<evidence type="ECO:0000313" key="8">
    <source>
        <dbReference type="Proteomes" id="UP000199482"/>
    </source>
</evidence>
<feature type="transmembrane region" description="Helical" evidence="5">
    <location>
        <begin position="21"/>
        <end position="40"/>
    </location>
</feature>
<evidence type="ECO:0000313" key="7">
    <source>
        <dbReference type="EMBL" id="SDT29422.1"/>
    </source>
</evidence>
<dbReference type="RefSeq" id="WP_092674204.1">
    <property type="nucleotide sequence ID" value="NZ_LT629755.1"/>
</dbReference>
<dbReference type="AlphaFoldDB" id="A0A1H1Z7D4"/>
<keyword evidence="4 5" id="KW-0472">Membrane</keyword>
<feature type="transmembrane region" description="Helical" evidence="5">
    <location>
        <begin position="405"/>
        <end position="428"/>
    </location>
</feature>
<dbReference type="InterPro" id="IPR051533">
    <property type="entry name" value="WaaL-like"/>
</dbReference>
<dbReference type="PANTHER" id="PTHR37422:SF13">
    <property type="entry name" value="LIPOPOLYSACCHARIDE BIOSYNTHESIS PROTEIN PA4999-RELATED"/>
    <property type="match status" value="1"/>
</dbReference>
<feature type="domain" description="O-antigen ligase-related" evidence="6">
    <location>
        <begin position="246"/>
        <end position="368"/>
    </location>
</feature>
<evidence type="ECO:0000256" key="5">
    <source>
        <dbReference type="SAM" id="Phobius"/>
    </source>
</evidence>
<protein>
    <submittedName>
        <fullName evidence="7">O-antigen ligase like membrane protein</fullName>
    </submittedName>
</protein>
<feature type="transmembrane region" description="Helical" evidence="5">
    <location>
        <begin position="247"/>
        <end position="271"/>
    </location>
</feature>
<keyword evidence="3 5" id="KW-1133">Transmembrane helix</keyword>
<dbReference type="STRING" id="589382.SAMN04489721_3031"/>
<organism evidence="7 8">
    <name type="scientific">Agromyces flavus</name>
    <dbReference type="NCBI Taxonomy" id="589382"/>
    <lineage>
        <taxon>Bacteria</taxon>
        <taxon>Bacillati</taxon>
        <taxon>Actinomycetota</taxon>
        <taxon>Actinomycetes</taxon>
        <taxon>Micrococcales</taxon>
        <taxon>Microbacteriaceae</taxon>
        <taxon>Agromyces</taxon>
    </lineage>
</organism>
<name>A0A1H1Z7D4_9MICO</name>
<feature type="transmembrane region" description="Helical" evidence="5">
    <location>
        <begin position="46"/>
        <end position="64"/>
    </location>
</feature>
<dbReference type="Pfam" id="PF04932">
    <property type="entry name" value="Wzy_C"/>
    <property type="match status" value="1"/>
</dbReference>
<dbReference type="InterPro" id="IPR007016">
    <property type="entry name" value="O-antigen_ligase-rel_domated"/>
</dbReference>
<keyword evidence="7" id="KW-0436">Ligase</keyword>
<gene>
    <name evidence="7" type="ORF">SAMN04489721_3031</name>
</gene>
<sequence length="468" mass="51159">MMAANLQRARWRDRVADWWAGAWRWSIIAAGTVGATYVLLDRSGSGALITGIALAALIVGAVLTMSKPLAIALMAMPALFVAQRASMGGADISVSDVALAAAFGTAVLLGHRPYSRELRALLWFNFGYQFATLITVIVNPYLQNTVEWFHAWLLISGALVVGWAIGRAGYAKWAFTAMLVAGCLLAAGTVIWGVMQYARGDFGPVYPEIPWPMHKNFVGTALAFVALIAYVHPPWAGLSTRWTRPALWLLVIAIVMSQSRQAWIGLVIAAIVITARRGGQSKLLILLAVPAVWLTVSMVLEQLESQNRHNSMFQRLQWFREVYAYWKHEPIFGHGLRFWYVDPTLPYQPPQAELEVVASAGLFGLVAFAIMWVGFIVVLWRVDKAYGTLALAAVLSRIVQAQFDLFWAGVQTSVPFVIAGICLGALALRDSTVASLSSDIGRVSPVRPRGLSRPLPYDRAVDRPVGGG</sequence>
<accession>A0A1H1Z7D4</accession>
<feature type="transmembrane region" description="Helical" evidence="5">
    <location>
        <begin position="217"/>
        <end position="235"/>
    </location>
</feature>
<feature type="transmembrane region" description="Helical" evidence="5">
    <location>
        <begin position="122"/>
        <end position="142"/>
    </location>
</feature>
<evidence type="ECO:0000256" key="4">
    <source>
        <dbReference type="ARBA" id="ARBA00023136"/>
    </source>
</evidence>
<dbReference type="PANTHER" id="PTHR37422">
    <property type="entry name" value="TEICHURONIC ACID BIOSYNTHESIS PROTEIN TUAE"/>
    <property type="match status" value="1"/>
</dbReference>
<dbReference type="GO" id="GO:0016874">
    <property type="term" value="F:ligase activity"/>
    <property type="evidence" value="ECO:0007669"/>
    <property type="project" value="UniProtKB-KW"/>
</dbReference>
<dbReference type="OrthoDB" id="3837781at2"/>
<keyword evidence="2 5" id="KW-0812">Transmembrane</keyword>
<feature type="transmembrane region" description="Helical" evidence="5">
    <location>
        <begin position="283"/>
        <end position="300"/>
    </location>
</feature>
<dbReference type="Proteomes" id="UP000199482">
    <property type="component" value="Chromosome I"/>
</dbReference>
<proteinExistence type="predicted"/>
<evidence type="ECO:0000256" key="1">
    <source>
        <dbReference type="ARBA" id="ARBA00004141"/>
    </source>
</evidence>